<gene>
    <name evidence="1" type="ORF">PsorP6_006043</name>
</gene>
<accession>A0ACC0W7Y4</accession>
<dbReference type="Proteomes" id="UP001163321">
    <property type="component" value="Chromosome 4"/>
</dbReference>
<sequence length="82" mass="8922">MGFPEKLSDAMLDGNEFSDFGNVTPDTDLMGLPPRKSCVMLSGKSMLSKDVMRFQLTSSVVIVSGTAKFLNDVIIFDVNVLC</sequence>
<name>A0ACC0W7Y4_9STRA</name>
<comment type="caution">
    <text evidence="1">The sequence shown here is derived from an EMBL/GenBank/DDBJ whole genome shotgun (WGS) entry which is preliminary data.</text>
</comment>
<organism evidence="1 2">
    <name type="scientific">Peronosclerospora sorghi</name>
    <dbReference type="NCBI Taxonomy" id="230839"/>
    <lineage>
        <taxon>Eukaryota</taxon>
        <taxon>Sar</taxon>
        <taxon>Stramenopiles</taxon>
        <taxon>Oomycota</taxon>
        <taxon>Peronosporomycetes</taxon>
        <taxon>Peronosporales</taxon>
        <taxon>Peronosporaceae</taxon>
        <taxon>Peronosclerospora</taxon>
    </lineage>
</organism>
<protein>
    <submittedName>
        <fullName evidence="1">Uncharacterized protein</fullName>
    </submittedName>
</protein>
<keyword evidence="2" id="KW-1185">Reference proteome</keyword>
<evidence type="ECO:0000313" key="2">
    <source>
        <dbReference type="Proteomes" id="UP001163321"/>
    </source>
</evidence>
<reference evidence="1 2" key="1">
    <citation type="journal article" date="2022" name="bioRxiv">
        <title>The genome of the oomycete Peronosclerospora sorghi, a cosmopolitan pathogen of maize and sorghum, is inflated with dispersed pseudogenes.</title>
        <authorList>
            <person name="Fletcher K."/>
            <person name="Martin F."/>
            <person name="Isakeit T."/>
            <person name="Cavanaugh K."/>
            <person name="Magill C."/>
            <person name="Michelmore R."/>
        </authorList>
    </citation>
    <scope>NUCLEOTIDE SEQUENCE [LARGE SCALE GENOMIC DNA]</scope>
    <source>
        <strain evidence="1">P6</strain>
    </source>
</reference>
<proteinExistence type="predicted"/>
<evidence type="ECO:0000313" key="1">
    <source>
        <dbReference type="EMBL" id="KAI9914240.1"/>
    </source>
</evidence>
<dbReference type="EMBL" id="CM047583">
    <property type="protein sequence ID" value="KAI9914240.1"/>
    <property type="molecule type" value="Genomic_DNA"/>
</dbReference>